<proteinExistence type="predicted"/>
<accession>A0A8D8L9U2</accession>
<dbReference type="EMBL" id="HBUE01243197">
    <property type="protein sequence ID" value="CAG6550454.1"/>
    <property type="molecule type" value="Transcribed_RNA"/>
</dbReference>
<dbReference type="EMBL" id="HBUE01350295">
    <property type="protein sequence ID" value="CAG6602748.1"/>
    <property type="molecule type" value="Transcribed_RNA"/>
</dbReference>
<sequence length="170" mass="19549">MLEQEVILLHSGLVPKAAPNLLNNLRWNHVSALQFAFATFFPDFRRFHHRFATTLVVIEVNLAALLQQRREVWISTDHVLIANLFRNNFVQRFLRQIIRVLEHCFAHFDQPGFSGQEVMVVNASGNRSRSCGGHVADVIAEKFTLIALRQLKQIRQQLVAQLFRHSGKAL</sequence>
<protein>
    <submittedName>
        <fullName evidence="1">(northern house mosquito) hypothetical protein</fullName>
    </submittedName>
</protein>
<name>A0A8D8L9U2_CULPI</name>
<reference evidence="1" key="1">
    <citation type="submission" date="2021-05" db="EMBL/GenBank/DDBJ databases">
        <authorList>
            <person name="Alioto T."/>
            <person name="Alioto T."/>
            <person name="Gomez Garrido J."/>
        </authorList>
    </citation>
    <scope>NUCLEOTIDE SEQUENCE</scope>
</reference>
<dbReference type="EMBL" id="HBUE01350289">
    <property type="protein sequence ID" value="CAG6602742.1"/>
    <property type="molecule type" value="Transcribed_RNA"/>
</dbReference>
<dbReference type="EMBL" id="HBUE01243191">
    <property type="protein sequence ID" value="CAG6550448.1"/>
    <property type="molecule type" value="Transcribed_RNA"/>
</dbReference>
<dbReference type="AlphaFoldDB" id="A0A8D8L9U2"/>
<evidence type="ECO:0000313" key="1">
    <source>
        <dbReference type="EMBL" id="CAG6602748.1"/>
    </source>
</evidence>
<organism evidence="1">
    <name type="scientific">Culex pipiens</name>
    <name type="common">House mosquito</name>
    <dbReference type="NCBI Taxonomy" id="7175"/>
    <lineage>
        <taxon>Eukaryota</taxon>
        <taxon>Metazoa</taxon>
        <taxon>Ecdysozoa</taxon>
        <taxon>Arthropoda</taxon>
        <taxon>Hexapoda</taxon>
        <taxon>Insecta</taxon>
        <taxon>Pterygota</taxon>
        <taxon>Neoptera</taxon>
        <taxon>Endopterygota</taxon>
        <taxon>Diptera</taxon>
        <taxon>Nematocera</taxon>
        <taxon>Culicoidea</taxon>
        <taxon>Culicidae</taxon>
        <taxon>Culicinae</taxon>
        <taxon>Culicini</taxon>
        <taxon>Culex</taxon>
        <taxon>Culex</taxon>
    </lineage>
</organism>